<feature type="region of interest" description="Disordered" evidence="1">
    <location>
        <begin position="216"/>
        <end position="236"/>
    </location>
</feature>
<name>A0A8J3SU56_9ACTN</name>
<sequence>MDPDIDDRRKKSEHLIAQSRAAVRRAEQLQADTEVIGRRLQARQAEAYERLRDLDGGDAGALRRFLLPYVECADPGSVLLSGLEAALELTGADMGNVQLLNGTSDGLRIAAHHGFDQPFLDFFALVADDRSVCGQAMVTRAPVAVRDVDRDLLPARTPAALALREAGVRAVQCMPLLDRHGELRGMLSVHYRTVHELTAAERRLLQTLGHRLSRLLQTSPSGLHHPSRTAKPAGSP</sequence>
<dbReference type="RefSeq" id="WP_203872938.1">
    <property type="nucleotide sequence ID" value="NZ_BOOK01000002.1"/>
</dbReference>
<dbReference type="SUPFAM" id="SSF55781">
    <property type="entry name" value="GAF domain-like"/>
    <property type="match status" value="1"/>
</dbReference>
<dbReference type="Gene3D" id="3.30.450.40">
    <property type="match status" value="1"/>
</dbReference>
<dbReference type="EMBL" id="BOOK01000002">
    <property type="protein sequence ID" value="GIH98439.1"/>
    <property type="molecule type" value="Genomic_DNA"/>
</dbReference>
<evidence type="ECO:0000313" key="4">
    <source>
        <dbReference type="Proteomes" id="UP000634476"/>
    </source>
</evidence>
<organism evidence="3 4">
    <name type="scientific">Planobispora takensis</name>
    <dbReference type="NCBI Taxonomy" id="1367882"/>
    <lineage>
        <taxon>Bacteria</taxon>
        <taxon>Bacillati</taxon>
        <taxon>Actinomycetota</taxon>
        <taxon>Actinomycetes</taxon>
        <taxon>Streptosporangiales</taxon>
        <taxon>Streptosporangiaceae</taxon>
        <taxon>Planobispora</taxon>
    </lineage>
</organism>
<dbReference type="Pfam" id="PF13185">
    <property type="entry name" value="GAF_2"/>
    <property type="match status" value="1"/>
</dbReference>
<keyword evidence="4" id="KW-1185">Reference proteome</keyword>
<dbReference type="AlphaFoldDB" id="A0A8J3SU56"/>
<evidence type="ECO:0000256" key="1">
    <source>
        <dbReference type="SAM" id="MobiDB-lite"/>
    </source>
</evidence>
<reference evidence="3" key="1">
    <citation type="submission" date="2021-01" db="EMBL/GenBank/DDBJ databases">
        <title>Whole genome shotgun sequence of Planobispora takensis NBRC 109077.</title>
        <authorList>
            <person name="Komaki H."/>
            <person name="Tamura T."/>
        </authorList>
    </citation>
    <scope>NUCLEOTIDE SEQUENCE</scope>
    <source>
        <strain evidence="3">NBRC 109077</strain>
    </source>
</reference>
<dbReference type="InterPro" id="IPR029016">
    <property type="entry name" value="GAF-like_dom_sf"/>
</dbReference>
<gene>
    <name evidence="3" type="ORF">Pta02_04480</name>
</gene>
<comment type="caution">
    <text evidence="3">The sequence shown here is derived from an EMBL/GenBank/DDBJ whole genome shotgun (WGS) entry which is preliminary data.</text>
</comment>
<dbReference type="InterPro" id="IPR003018">
    <property type="entry name" value="GAF"/>
</dbReference>
<evidence type="ECO:0000259" key="2">
    <source>
        <dbReference type="SMART" id="SM00065"/>
    </source>
</evidence>
<feature type="domain" description="GAF" evidence="2">
    <location>
        <begin position="74"/>
        <end position="231"/>
    </location>
</feature>
<accession>A0A8J3SU56</accession>
<dbReference type="SMART" id="SM00065">
    <property type="entry name" value="GAF"/>
    <property type="match status" value="1"/>
</dbReference>
<proteinExistence type="predicted"/>
<dbReference type="Proteomes" id="UP000634476">
    <property type="component" value="Unassembled WGS sequence"/>
</dbReference>
<protein>
    <recommendedName>
        <fullName evidence="2">GAF domain-containing protein</fullName>
    </recommendedName>
</protein>
<evidence type="ECO:0000313" key="3">
    <source>
        <dbReference type="EMBL" id="GIH98439.1"/>
    </source>
</evidence>